<dbReference type="EMBL" id="MSCJ01000001">
    <property type="protein sequence ID" value="PQJ66731.1"/>
    <property type="molecule type" value="Genomic_DNA"/>
</dbReference>
<dbReference type="PROSITE" id="PS50109">
    <property type="entry name" value="HIS_KIN"/>
    <property type="match status" value="1"/>
</dbReference>
<dbReference type="InterPro" id="IPR005467">
    <property type="entry name" value="His_kinase_dom"/>
</dbReference>
<dbReference type="InterPro" id="IPR036097">
    <property type="entry name" value="HisK_dim/P_sf"/>
</dbReference>
<keyword evidence="8 10" id="KW-1133">Transmembrane helix</keyword>
<dbReference type="Pfam" id="PF00672">
    <property type="entry name" value="HAMP"/>
    <property type="match status" value="1"/>
</dbReference>
<comment type="subcellular location">
    <subcellularLocation>
        <location evidence="2">Membrane</location>
    </subcellularLocation>
</comment>
<keyword evidence="10" id="KW-0472">Membrane</keyword>
<keyword evidence="5" id="KW-0808">Transferase</keyword>
<protein>
    <recommendedName>
        <fullName evidence="3">histidine kinase</fullName>
        <ecNumber evidence="3">2.7.13.3</ecNumber>
    </recommendedName>
</protein>
<evidence type="ECO:0000313" key="13">
    <source>
        <dbReference type="EMBL" id="PQJ66731.1"/>
    </source>
</evidence>
<evidence type="ECO:0000259" key="12">
    <source>
        <dbReference type="PROSITE" id="PS50885"/>
    </source>
</evidence>
<dbReference type="Gene3D" id="1.10.287.130">
    <property type="match status" value="1"/>
</dbReference>
<dbReference type="InterPro" id="IPR036890">
    <property type="entry name" value="HATPase_C_sf"/>
</dbReference>
<dbReference type="SMART" id="SM00387">
    <property type="entry name" value="HATPase_c"/>
    <property type="match status" value="1"/>
</dbReference>
<dbReference type="Pfam" id="PF02518">
    <property type="entry name" value="HATPase_c"/>
    <property type="match status" value="1"/>
</dbReference>
<dbReference type="EC" id="2.7.13.3" evidence="3"/>
<dbReference type="InterPro" id="IPR050428">
    <property type="entry name" value="TCS_sensor_his_kinase"/>
</dbReference>
<evidence type="ECO:0000256" key="9">
    <source>
        <dbReference type="ARBA" id="ARBA00023012"/>
    </source>
</evidence>
<dbReference type="InterPro" id="IPR003660">
    <property type="entry name" value="HAMP_dom"/>
</dbReference>
<dbReference type="SMART" id="SM00304">
    <property type="entry name" value="HAMP"/>
    <property type="match status" value="1"/>
</dbReference>
<name>A0A2S7VXD6_PHOAN</name>
<evidence type="ECO:0000259" key="11">
    <source>
        <dbReference type="PROSITE" id="PS50109"/>
    </source>
</evidence>
<comment type="caution">
    <text evidence="13">The sequence shown here is derived from an EMBL/GenBank/DDBJ whole genome shotgun (WGS) entry which is preliminary data.</text>
</comment>
<dbReference type="PROSITE" id="PS50885">
    <property type="entry name" value="HAMP"/>
    <property type="match status" value="1"/>
</dbReference>
<evidence type="ECO:0000256" key="5">
    <source>
        <dbReference type="ARBA" id="ARBA00022679"/>
    </source>
</evidence>
<keyword evidence="6 10" id="KW-0812">Transmembrane</keyword>
<feature type="domain" description="HAMP" evidence="12">
    <location>
        <begin position="168"/>
        <end position="222"/>
    </location>
</feature>
<dbReference type="Proteomes" id="UP000238730">
    <property type="component" value="Unassembled WGS sequence"/>
</dbReference>
<dbReference type="CDD" id="cd00082">
    <property type="entry name" value="HisKA"/>
    <property type="match status" value="1"/>
</dbReference>
<evidence type="ECO:0000256" key="10">
    <source>
        <dbReference type="SAM" id="Phobius"/>
    </source>
</evidence>
<dbReference type="Gene3D" id="6.10.340.10">
    <property type="match status" value="1"/>
</dbReference>
<proteinExistence type="predicted"/>
<keyword evidence="9" id="KW-0902">Two-component regulatory system</keyword>
<dbReference type="GO" id="GO:0000155">
    <property type="term" value="F:phosphorelay sensor kinase activity"/>
    <property type="evidence" value="ECO:0007669"/>
    <property type="project" value="InterPro"/>
</dbReference>
<dbReference type="AlphaFoldDB" id="A0A2S7VXD6"/>
<evidence type="ECO:0000256" key="2">
    <source>
        <dbReference type="ARBA" id="ARBA00004370"/>
    </source>
</evidence>
<dbReference type="SUPFAM" id="SSF55874">
    <property type="entry name" value="ATPase domain of HSP90 chaperone/DNA topoisomerase II/histidine kinase"/>
    <property type="match status" value="1"/>
</dbReference>
<dbReference type="SUPFAM" id="SSF47384">
    <property type="entry name" value="Homodimeric domain of signal transducing histidine kinase"/>
    <property type="match status" value="1"/>
</dbReference>
<reference evidence="13 14" key="1">
    <citation type="submission" date="2016-12" db="EMBL/GenBank/DDBJ databases">
        <title>Diversity of luminous bacteria.</title>
        <authorList>
            <person name="Yoshizawa S."/>
            <person name="Kogure K."/>
        </authorList>
    </citation>
    <scope>NUCLEOTIDE SEQUENCE [LARGE SCALE GENOMIC DNA]</scope>
    <source>
        <strain evidence="13 14">LC1-200</strain>
    </source>
</reference>
<keyword evidence="4" id="KW-0597">Phosphoprotein</keyword>
<evidence type="ECO:0000256" key="8">
    <source>
        <dbReference type="ARBA" id="ARBA00022989"/>
    </source>
</evidence>
<dbReference type="GO" id="GO:0005886">
    <property type="term" value="C:plasma membrane"/>
    <property type="evidence" value="ECO:0007669"/>
    <property type="project" value="TreeGrafter"/>
</dbReference>
<gene>
    <name evidence="13" type="ORF">BTO08_04515</name>
</gene>
<evidence type="ECO:0000256" key="4">
    <source>
        <dbReference type="ARBA" id="ARBA00022553"/>
    </source>
</evidence>
<feature type="domain" description="Histidine kinase" evidence="11">
    <location>
        <begin position="230"/>
        <end position="422"/>
    </location>
</feature>
<evidence type="ECO:0000256" key="7">
    <source>
        <dbReference type="ARBA" id="ARBA00022777"/>
    </source>
</evidence>
<dbReference type="RefSeq" id="WP_105060059.1">
    <property type="nucleotide sequence ID" value="NZ_MSCJ01000001.1"/>
</dbReference>
<dbReference type="Pfam" id="PF00512">
    <property type="entry name" value="HisKA"/>
    <property type="match status" value="1"/>
</dbReference>
<dbReference type="PANTHER" id="PTHR45436:SF16">
    <property type="entry name" value="HISTIDINE KINASE"/>
    <property type="match status" value="1"/>
</dbReference>
<organism evidence="13 14">
    <name type="scientific">Photobacterium angustum</name>
    <dbReference type="NCBI Taxonomy" id="661"/>
    <lineage>
        <taxon>Bacteria</taxon>
        <taxon>Pseudomonadati</taxon>
        <taxon>Pseudomonadota</taxon>
        <taxon>Gammaproteobacteria</taxon>
        <taxon>Vibrionales</taxon>
        <taxon>Vibrionaceae</taxon>
        <taxon>Photobacterium</taxon>
    </lineage>
</organism>
<comment type="catalytic activity">
    <reaction evidence="1">
        <text>ATP + protein L-histidine = ADP + protein N-phospho-L-histidine.</text>
        <dbReference type="EC" id="2.7.13.3"/>
    </reaction>
</comment>
<dbReference type="InterPro" id="IPR003594">
    <property type="entry name" value="HATPase_dom"/>
</dbReference>
<dbReference type="OrthoDB" id="9121563at2"/>
<dbReference type="Gene3D" id="3.30.565.10">
    <property type="entry name" value="Histidine kinase-like ATPase, C-terminal domain"/>
    <property type="match status" value="1"/>
</dbReference>
<evidence type="ECO:0000256" key="6">
    <source>
        <dbReference type="ARBA" id="ARBA00022692"/>
    </source>
</evidence>
<accession>A0A2S7VXD6</accession>
<feature type="transmembrane region" description="Helical" evidence="10">
    <location>
        <begin position="12"/>
        <end position="30"/>
    </location>
</feature>
<dbReference type="PANTHER" id="PTHR45436">
    <property type="entry name" value="SENSOR HISTIDINE KINASE YKOH"/>
    <property type="match status" value="1"/>
</dbReference>
<keyword evidence="7 13" id="KW-0418">Kinase</keyword>
<evidence type="ECO:0000256" key="3">
    <source>
        <dbReference type="ARBA" id="ARBA00012438"/>
    </source>
</evidence>
<evidence type="ECO:0000313" key="14">
    <source>
        <dbReference type="Proteomes" id="UP000238730"/>
    </source>
</evidence>
<dbReference type="SMART" id="SM00388">
    <property type="entry name" value="HisKA"/>
    <property type="match status" value="1"/>
</dbReference>
<feature type="transmembrane region" description="Helical" evidence="10">
    <location>
        <begin position="149"/>
        <end position="166"/>
    </location>
</feature>
<dbReference type="InterPro" id="IPR003661">
    <property type="entry name" value="HisK_dim/P_dom"/>
</dbReference>
<evidence type="ECO:0000256" key="1">
    <source>
        <dbReference type="ARBA" id="ARBA00000085"/>
    </source>
</evidence>
<sequence>MKKLRSAREITFFYFAVVAIAMITIHFALVESTVDELELLNAQNALEHKTEDIINKLQNSPSELQYITRTSQSYVGLANVPKHFDIDKDLPYNEAIEVYQPNGYATDYFVMKRLMTNSNGHHADLYTFYFDEIYELSEDQIFKENIEQAVISVILLIITLTIMLLISRRLNHPLSVLTHQLRHRSANDLSPIVIPQGVKTQELTMLVDSLNQYQDRIKQSIERERAFNRYASHELRTPLMVIKGSTSLLAHSLAPEFIEKQQDRLSRACDEMNDFVTTLLSLTREENLDELQSRELTKDELEEIVQSHLHLLKNKPVEYRIELSHSIDIKIPKTSLKILVGNLLKNAFSCTEKGSVVISVTPSRISIIDTGIGLEKKPRGVEGYGLGLLISRDICHKYGYEFEILNNPHGGCRAQISIQPTQ</sequence>